<dbReference type="RefSeq" id="WP_388040659.1">
    <property type="nucleotide sequence ID" value="NZ_JBHUEK010000029.1"/>
</dbReference>
<keyword evidence="1 2" id="KW-0732">Signal</keyword>
<name>A0ABW4MV22_9BACI</name>
<feature type="signal peptide" evidence="2">
    <location>
        <begin position="1"/>
        <end position="21"/>
    </location>
</feature>
<evidence type="ECO:0000256" key="1">
    <source>
        <dbReference type="ARBA" id="ARBA00022729"/>
    </source>
</evidence>
<proteinExistence type="predicted"/>
<reference evidence="4" key="1">
    <citation type="journal article" date="2019" name="Int. J. Syst. Evol. Microbiol.">
        <title>The Global Catalogue of Microorganisms (GCM) 10K type strain sequencing project: providing services to taxonomists for standard genome sequencing and annotation.</title>
        <authorList>
            <consortium name="The Broad Institute Genomics Platform"/>
            <consortium name="The Broad Institute Genome Sequencing Center for Infectious Disease"/>
            <person name="Wu L."/>
            <person name="Ma J."/>
        </authorList>
    </citation>
    <scope>NUCLEOTIDE SEQUENCE [LARGE SCALE GENOMIC DNA]</scope>
    <source>
        <strain evidence="4">CCUG 15531</strain>
    </source>
</reference>
<keyword evidence="4" id="KW-1185">Reference proteome</keyword>
<dbReference type="PANTHER" id="PTHR33376:SF2">
    <property type="entry name" value="DICARBOXYLATE-BINDING PERIPLASMIC PROTEIN"/>
    <property type="match status" value="1"/>
</dbReference>
<evidence type="ECO:0000313" key="4">
    <source>
        <dbReference type="Proteomes" id="UP001597227"/>
    </source>
</evidence>
<dbReference type="InterPro" id="IPR038404">
    <property type="entry name" value="TRAP_DctP_sf"/>
</dbReference>
<protein>
    <submittedName>
        <fullName evidence="3">TRAP transporter substrate-binding protein</fullName>
    </submittedName>
</protein>
<dbReference type="Proteomes" id="UP001597227">
    <property type="component" value="Unassembled WGS sequence"/>
</dbReference>
<accession>A0ABW4MV22</accession>
<dbReference type="EMBL" id="JBHUEK010000029">
    <property type="protein sequence ID" value="MFD1780835.1"/>
    <property type="molecule type" value="Genomic_DNA"/>
</dbReference>
<evidence type="ECO:0000256" key="2">
    <source>
        <dbReference type="SAM" id="SignalP"/>
    </source>
</evidence>
<evidence type="ECO:0000313" key="3">
    <source>
        <dbReference type="EMBL" id="MFD1780835.1"/>
    </source>
</evidence>
<dbReference type="NCBIfam" id="NF037995">
    <property type="entry name" value="TRAP_S1"/>
    <property type="match status" value="1"/>
</dbReference>
<dbReference type="NCBIfam" id="TIGR00787">
    <property type="entry name" value="dctP"/>
    <property type="match status" value="1"/>
</dbReference>
<dbReference type="PANTHER" id="PTHR33376">
    <property type="match status" value="1"/>
</dbReference>
<dbReference type="Gene3D" id="3.40.190.170">
    <property type="entry name" value="Bacterial extracellular solute-binding protein, family 7"/>
    <property type="match status" value="1"/>
</dbReference>
<dbReference type="CDD" id="cd13603">
    <property type="entry name" value="PBP2_TRAP_Siap_TeaA_like"/>
    <property type="match status" value="1"/>
</dbReference>
<organism evidence="3 4">
    <name type="scientific">Fredinandcohnia salidurans</name>
    <dbReference type="NCBI Taxonomy" id="2595041"/>
    <lineage>
        <taxon>Bacteria</taxon>
        <taxon>Bacillati</taxon>
        <taxon>Bacillota</taxon>
        <taxon>Bacilli</taxon>
        <taxon>Bacillales</taxon>
        <taxon>Bacillaceae</taxon>
        <taxon>Fredinandcohnia</taxon>
    </lineage>
</organism>
<dbReference type="PIRSF" id="PIRSF006470">
    <property type="entry name" value="DctB"/>
    <property type="match status" value="1"/>
</dbReference>
<dbReference type="PROSITE" id="PS51257">
    <property type="entry name" value="PROKAR_LIPOPROTEIN"/>
    <property type="match status" value="1"/>
</dbReference>
<dbReference type="Pfam" id="PF03480">
    <property type="entry name" value="DctP"/>
    <property type="match status" value="1"/>
</dbReference>
<feature type="chain" id="PRO_5047462698" evidence="2">
    <location>
        <begin position="22"/>
        <end position="345"/>
    </location>
</feature>
<dbReference type="InterPro" id="IPR018389">
    <property type="entry name" value="DctP_fam"/>
</dbReference>
<dbReference type="InterPro" id="IPR004682">
    <property type="entry name" value="TRAP_DctP"/>
</dbReference>
<comment type="caution">
    <text evidence="3">The sequence shown here is derived from an EMBL/GenBank/DDBJ whole genome shotgun (WGS) entry which is preliminary data.</text>
</comment>
<gene>
    <name evidence="3" type="ORF">ACFSFW_19465</name>
</gene>
<sequence>MFKNKSFLVLVSLLATILLLGACSSGSSSEGNSSDSEEGSGKKIELKFAEVNPEGHPMTDAAEKFAEIVKEKSDGRITINVYPAGQLGDETENVEGLQMGSVDFMRANANVLASFGLEKMNVTSLPFLFRDREHLWKVLDSDIGTELMNDINSSDTGVKGVFYVEEGARNFFFTDKVVKTPADMKGLKVRVQENELMVDLVNALGASPTPIPYSELYSALQTGIVEGAENPPAAYLANAFYEVADKLTIDQHIFAPNFILASSKAWEKLSEDDQNLLLEAGKETQEYVKERSQQADDEALAELKEKGVEIIEVEDQKVWQDAVQPLYEKHGAGYEDLIKQIIATE</sequence>